<protein>
    <submittedName>
        <fullName evidence="1">Uncharacterized protein</fullName>
    </submittedName>
</protein>
<dbReference type="EMBL" id="LSRX01000728">
    <property type="protein sequence ID" value="OLP90099.1"/>
    <property type="molecule type" value="Genomic_DNA"/>
</dbReference>
<comment type="caution">
    <text evidence="1">The sequence shown here is derived from an EMBL/GenBank/DDBJ whole genome shotgun (WGS) entry which is preliminary data.</text>
</comment>
<proteinExistence type="predicted"/>
<gene>
    <name evidence="1" type="ORF">AK812_SmicGene28392</name>
</gene>
<organism evidence="1 2">
    <name type="scientific">Symbiodinium microadriaticum</name>
    <name type="common">Dinoflagellate</name>
    <name type="synonym">Zooxanthella microadriatica</name>
    <dbReference type="NCBI Taxonomy" id="2951"/>
    <lineage>
        <taxon>Eukaryota</taxon>
        <taxon>Sar</taxon>
        <taxon>Alveolata</taxon>
        <taxon>Dinophyceae</taxon>
        <taxon>Suessiales</taxon>
        <taxon>Symbiodiniaceae</taxon>
        <taxon>Symbiodinium</taxon>
    </lineage>
</organism>
<sequence length="78" mass="9398">MELIRSHRKFRTMPFKPVESRTPISLEFLDKLRIGTPNYKNGEMVMKTDVWNKELEQIEADVHKEKHKEEVESGNWRQ</sequence>
<evidence type="ECO:0000313" key="2">
    <source>
        <dbReference type="Proteomes" id="UP000186817"/>
    </source>
</evidence>
<dbReference type="AlphaFoldDB" id="A0A1Q9D4J4"/>
<keyword evidence="2" id="KW-1185">Reference proteome</keyword>
<reference evidence="1 2" key="1">
    <citation type="submission" date="2016-02" db="EMBL/GenBank/DDBJ databases">
        <title>Genome analysis of coral dinoflagellate symbionts highlights evolutionary adaptations to a symbiotic lifestyle.</title>
        <authorList>
            <person name="Aranda M."/>
            <person name="Li Y."/>
            <person name="Liew Y.J."/>
            <person name="Baumgarten S."/>
            <person name="Simakov O."/>
            <person name="Wilson M."/>
            <person name="Piel J."/>
            <person name="Ashoor H."/>
            <person name="Bougouffa S."/>
            <person name="Bajic V.B."/>
            <person name="Ryu T."/>
            <person name="Ravasi T."/>
            <person name="Bayer T."/>
            <person name="Micklem G."/>
            <person name="Kim H."/>
            <person name="Bhak J."/>
            <person name="Lajeunesse T.C."/>
            <person name="Voolstra C.R."/>
        </authorList>
    </citation>
    <scope>NUCLEOTIDE SEQUENCE [LARGE SCALE GENOMIC DNA]</scope>
    <source>
        <strain evidence="1 2">CCMP2467</strain>
    </source>
</reference>
<dbReference type="Proteomes" id="UP000186817">
    <property type="component" value="Unassembled WGS sequence"/>
</dbReference>
<accession>A0A1Q9D4J4</accession>
<evidence type="ECO:0000313" key="1">
    <source>
        <dbReference type="EMBL" id="OLP90099.1"/>
    </source>
</evidence>
<name>A0A1Q9D4J4_SYMMI</name>